<feature type="transmembrane region" description="Helical" evidence="1">
    <location>
        <begin position="255"/>
        <end position="273"/>
    </location>
</feature>
<feature type="transmembrane region" description="Helical" evidence="1">
    <location>
        <begin position="211"/>
        <end position="231"/>
    </location>
</feature>
<feature type="transmembrane region" description="Helical" evidence="1">
    <location>
        <begin position="38"/>
        <end position="58"/>
    </location>
</feature>
<sequence length="656" mass="70583">MALFPHILIVLVIALGTWTTIGLAVAPQNLPPTQRIAAAPVIGWAVHSSLALPLHMLLGMSRTAIMVQFAVSLLAAGVVFIRRIDRSDVSSVPPWTYAAAVFVALAPAIAVFPKPFADGVALASPIFDHSKVAIIDEIIRNGAIPNNPFFGSGGDRLSYYYLWHFSAAELAVLIGVSSWEADAGLSWFTAAGSLLLMMGLAVWMSGRAASAAIVLLLAMTASARPVLAYALGRPAYEWLLQEASGFGGWLFQSSWAPQHLMSASCAIVATILLTETSLRNRSGILLLGLIAAAAFECSVWIGGVTFALASAAAAAMLLPGMMPKRRIEFIAGVLCASLLTALISSPMLRDQYMAAVQRGGCFPFALQSFWVFGDTVPFRRPLDVPGFWLIHLVVELPAIYPIAVCVIVLMLGDRMPNHLPKPITAGLLSIVACGLVIAAFGVSTVGINNDLAWRAALPAAMIMIVFAAAGISDWVARPKRLGLATAALGLGLGTPEGFQIIRQNAFPNATESARAFAKTPEMWATVRRHAGPFERVANNPYFQRDLTPWPINIAWALMSDRRSCYAGLEFAIPFTRLNDQQRNAIDAQFKRVFEGRAEPADVNELADRYGCTVAVVAAADGAWISDPFATSSAYRLVEEERGAWRIYRFDRDAKAN</sequence>
<dbReference type="AlphaFoldDB" id="A0A0S3PRM3"/>
<reference evidence="2 3" key="1">
    <citation type="submission" date="2015-08" db="EMBL/GenBank/DDBJ databases">
        <title>Investigation of the bacterial diversity of lava forest soil.</title>
        <authorList>
            <person name="Lee J.S."/>
        </authorList>
    </citation>
    <scope>NUCLEOTIDE SEQUENCE [LARGE SCALE GENOMIC DNA]</scope>
    <source>
        <strain evidence="2 3">GJW-30</strain>
    </source>
</reference>
<evidence type="ECO:0000256" key="1">
    <source>
        <dbReference type="SAM" id="Phobius"/>
    </source>
</evidence>
<feature type="transmembrane region" description="Helical" evidence="1">
    <location>
        <begin position="451"/>
        <end position="471"/>
    </location>
</feature>
<evidence type="ECO:0000313" key="3">
    <source>
        <dbReference type="Proteomes" id="UP000236884"/>
    </source>
</evidence>
<feature type="transmembrane region" description="Helical" evidence="1">
    <location>
        <begin position="65"/>
        <end position="82"/>
    </location>
</feature>
<proteinExistence type="predicted"/>
<feature type="transmembrane region" description="Helical" evidence="1">
    <location>
        <begin position="285"/>
        <end position="317"/>
    </location>
</feature>
<evidence type="ECO:0000313" key="2">
    <source>
        <dbReference type="EMBL" id="BAT58586.1"/>
    </source>
</evidence>
<dbReference type="KEGG" id="vgo:GJW-30_1_01112"/>
<evidence type="ECO:0008006" key="4">
    <source>
        <dbReference type="Google" id="ProtNLM"/>
    </source>
</evidence>
<feature type="transmembrane region" description="Helical" evidence="1">
    <location>
        <begin position="94"/>
        <end position="112"/>
    </location>
</feature>
<feature type="transmembrane region" description="Helical" evidence="1">
    <location>
        <begin position="385"/>
        <end position="411"/>
    </location>
</feature>
<feature type="transmembrane region" description="Helical" evidence="1">
    <location>
        <begin position="185"/>
        <end position="204"/>
    </location>
</feature>
<dbReference type="RefSeq" id="WP_096352737.1">
    <property type="nucleotide sequence ID" value="NZ_AP014946.1"/>
</dbReference>
<keyword evidence="3" id="KW-1185">Reference proteome</keyword>
<gene>
    <name evidence="2" type="ORF">GJW-30_1_01112</name>
</gene>
<keyword evidence="1" id="KW-0472">Membrane</keyword>
<dbReference type="OrthoDB" id="118463at2"/>
<feature type="transmembrane region" description="Helical" evidence="1">
    <location>
        <begin position="159"/>
        <end position="179"/>
    </location>
</feature>
<dbReference type="EMBL" id="AP014946">
    <property type="protein sequence ID" value="BAT58586.1"/>
    <property type="molecule type" value="Genomic_DNA"/>
</dbReference>
<dbReference type="Proteomes" id="UP000236884">
    <property type="component" value="Chromosome"/>
</dbReference>
<accession>A0A0S3PRM3</accession>
<name>A0A0S3PRM3_9BRAD</name>
<organism evidence="2 3">
    <name type="scientific">Variibacter gotjawalensis</name>
    <dbReference type="NCBI Taxonomy" id="1333996"/>
    <lineage>
        <taxon>Bacteria</taxon>
        <taxon>Pseudomonadati</taxon>
        <taxon>Pseudomonadota</taxon>
        <taxon>Alphaproteobacteria</taxon>
        <taxon>Hyphomicrobiales</taxon>
        <taxon>Nitrobacteraceae</taxon>
        <taxon>Variibacter</taxon>
    </lineage>
</organism>
<feature type="transmembrane region" description="Helical" evidence="1">
    <location>
        <begin position="423"/>
        <end position="445"/>
    </location>
</feature>
<keyword evidence="1" id="KW-1133">Transmembrane helix</keyword>
<feature type="transmembrane region" description="Helical" evidence="1">
    <location>
        <begin position="329"/>
        <end position="348"/>
    </location>
</feature>
<feature type="transmembrane region" description="Helical" evidence="1">
    <location>
        <begin position="7"/>
        <end position="26"/>
    </location>
</feature>
<keyword evidence="1" id="KW-0812">Transmembrane</keyword>
<protein>
    <recommendedName>
        <fullName evidence="4">Glycosyltransferase RgtA/B/C/D-like domain-containing protein</fullName>
    </recommendedName>
</protein>